<keyword evidence="3" id="KW-0677">Repeat</keyword>
<dbReference type="InParanoid" id="A0A7N5JXL0"/>
<dbReference type="AlphaFoldDB" id="A0A7N5JXL0"/>
<protein>
    <recommendedName>
        <fullName evidence="5">Protein phosphatase 1 regulatory subunit 7</fullName>
    </recommendedName>
    <alternativeName>
        <fullName evidence="6">Protein phosphatase 1 regulatory subunit 22</fullName>
    </alternativeName>
</protein>
<comment type="subcellular location">
    <subcellularLocation>
        <location evidence="1">Nucleus</location>
    </subcellularLocation>
</comment>
<reference evidence="7" key="3">
    <citation type="submission" date="2025-09" db="UniProtKB">
        <authorList>
            <consortium name="Ensembl"/>
        </authorList>
    </citation>
    <scope>IDENTIFICATION</scope>
</reference>
<dbReference type="Proteomes" id="UP000008912">
    <property type="component" value="Unassembled WGS sequence"/>
</dbReference>
<evidence type="ECO:0000256" key="5">
    <source>
        <dbReference type="ARBA" id="ARBA00023476"/>
    </source>
</evidence>
<dbReference type="PROSITE" id="PS51450">
    <property type="entry name" value="LRR"/>
    <property type="match status" value="3"/>
</dbReference>
<dbReference type="PANTHER" id="PTHR45973:SF23">
    <property type="entry name" value="PROTEIN PHOSPHATASE 1 REGULATORY SUBUNIT 7"/>
    <property type="match status" value="1"/>
</dbReference>
<evidence type="ECO:0000256" key="1">
    <source>
        <dbReference type="ARBA" id="ARBA00004123"/>
    </source>
</evidence>
<sequence length="192" mass="21474">MPPSPRRSAQCEACLQPPFGCLPILSKAGTFLENNGRMKTTSLALEGWSCNSWHLVASLLPVSTIFFIPQTLCLRQNLIKCIENLEELQSLRELDLYDNQIKKIENLEALTQLEILDISFNLLRNIEGVDKLTRLKRLFLVNNKISKIENISNLHQLQMLELGSNRIRVGAGAGPGDWPLGLAVLGARWVLG</sequence>
<evidence type="ECO:0000256" key="3">
    <source>
        <dbReference type="ARBA" id="ARBA00022737"/>
    </source>
</evidence>
<evidence type="ECO:0000313" key="8">
    <source>
        <dbReference type="Proteomes" id="UP000008912"/>
    </source>
</evidence>
<dbReference type="GeneTree" id="ENSGT00940000162473"/>
<proteinExistence type="predicted"/>
<dbReference type="Gene3D" id="3.80.10.10">
    <property type="entry name" value="Ribonuclease Inhibitor"/>
    <property type="match status" value="1"/>
</dbReference>
<keyword evidence="8" id="KW-1185">Reference proteome</keyword>
<accession>A0A7N5JXL0</accession>
<keyword evidence="2" id="KW-0433">Leucine-rich repeat</keyword>
<dbReference type="GO" id="GO:0005634">
    <property type="term" value="C:nucleus"/>
    <property type="evidence" value="ECO:0007669"/>
    <property type="project" value="UniProtKB-SubCell"/>
</dbReference>
<dbReference type="Pfam" id="PF12799">
    <property type="entry name" value="LRR_4"/>
    <property type="match status" value="2"/>
</dbReference>
<keyword evidence="4" id="KW-0539">Nucleus</keyword>
<dbReference type="InterPro" id="IPR050576">
    <property type="entry name" value="Cilia_flagella_integrity"/>
</dbReference>
<name>A0A7N5JXL0_AILME</name>
<dbReference type="InterPro" id="IPR001611">
    <property type="entry name" value="Leu-rich_rpt"/>
</dbReference>
<reference evidence="7" key="2">
    <citation type="submission" date="2025-08" db="UniProtKB">
        <authorList>
            <consortium name="Ensembl"/>
        </authorList>
    </citation>
    <scope>IDENTIFICATION</scope>
</reference>
<evidence type="ECO:0000256" key="4">
    <source>
        <dbReference type="ARBA" id="ARBA00023242"/>
    </source>
</evidence>
<dbReference type="SMART" id="SM00365">
    <property type="entry name" value="LRR_SD22"/>
    <property type="match status" value="5"/>
</dbReference>
<dbReference type="Ensembl" id="ENSAMET00000041148.1">
    <property type="protein sequence ID" value="ENSAMEP00000029734.1"/>
    <property type="gene ID" value="ENSAMEG00000025750.1"/>
</dbReference>
<dbReference type="PANTHER" id="PTHR45973">
    <property type="entry name" value="PROTEIN PHOSPHATASE 1 REGULATORY SUBUNIT SDS22-RELATED"/>
    <property type="match status" value="1"/>
</dbReference>
<reference evidence="7 8" key="1">
    <citation type="journal article" date="2010" name="Nature">
        <title>The sequence and de novo assembly of the giant panda genome.</title>
        <authorList>
            <person name="Li R."/>
            <person name="Fan W."/>
            <person name="Tian G."/>
            <person name="Zhu H."/>
            <person name="He L."/>
            <person name="Cai J."/>
            <person name="Huang Q."/>
            <person name="Cai Q."/>
            <person name="Li B."/>
            <person name="Bai Y."/>
            <person name="Zhang Z."/>
            <person name="Zhang Y."/>
            <person name="Wang W."/>
            <person name="Li J."/>
            <person name="Wei F."/>
            <person name="Li H."/>
            <person name="Jian M."/>
            <person name="Li J."/>
            <person name="Zhang Z."/>
            <person name="Nielsen R."/>
            <person name="Li D."/>
            <person name="Gu W."/>
            <person name="Yang Z."/>
            <person name="Xuan Z."/>
            <person name="Ryder O.A."/>
            <person name="Leung F.C."/>
            <person name="Zhou Y."/>
            <person name="Cao J."/>
            <person name="Sun X."/>
            <person name="Fu Y."/>
            <person name="Fang X."/>
            <person name="Guo X."/>
            <person name="Wang B."/>
            <person name="Hou R."/>
            <person name="Shen F."/>
            <person name="Mu B."/>
            <person name="Ni P."/>
            <person name="Lin R."/>
            <person name="Qian W."/>
            <person name="Wang G."/>
            <person name="Yu C."/>
            <person name="Nie W."/>
            <person name="Wang J."/>
            <person name="Wu Z."/>
            <person name="Liang H."/>
            <person name="Min J."/>
            <person name="Wu Q."/>
            <person name="Cheng S."/>
            <person name="Ruan J."/>
            <person name="Wang M."/>
            <person name="Shi Z."/>
            <person name="Wen M."/>
            <person name="Liu B."/>
            <person name="Ren X."/>
            <person name="Zheng H."/>
            <person name="Dong D."/>
            <person name="Cook K."/>
            <person name="Shan G."/>
            <person name="Zhang H."/>
            <person name="Kosiol C."/>
            <person name="Xie X."/>
            <person name="Lu Z."/>
            <person name="Zheng H."/>
            <person name="Li Y."/>
            <person name="Steiner C.C."/>
            <person name="Lam T.T."/>
            <person name="Lin S."/>
            <person name="Zhang Q."/>
            <person name="Li G."/>
            <person name="Tian J."/>
            <person name="Gong T."/>
            <person name="Liu H."/>
            <person name="Zhang D."/>
            <person name="Fang L."/>
            <person name="Ye C."/>
            <person name="Zhang J."/>
            <person name="Hu W."/>
            <person name="Xu A."/>
            <person name="Ren Y."/>
            <person name="Zhang G."/>
            <person name="Bruford M.W."/>
            <person name="Li Q."/>
            <person name="Ma L."/>
            <person name="Guo Y."/>
            <person name="An N."/>
            <person name="Hu Y."/>
            <person name="Zheng Y."/>
            <person name="Shi Y."/>
            <person name="Li Z."/>
            <person name="Liu Q."/>
            <person name="Chen Y."/>
            <person name="Zhao J."/>
            <person name="Qu N."/>
            <person name="Zhao S."/>
            <person name="Tian F."/>
            <person name="Wang X."/>
            <person name="Wang H."/>
            <person name="Xu L."/>
            <person name="Liu X."/>
            <person name="Vinar T."/>
            <person name="Wang Y."/>
            <person name="Lam T.W."/>
            <person name="Yiu S.M."/>
            <person name="Liu S."/>
            <person name="Zhang H."/>
            <person name="Li D."/>
            <person name="Huang Y."/>
            <person name="Wang X."/>
            <person name="Yang G."/>
            <person name="Jiang Z."/>
            <person name="Wang J."/>
            <person name="Qin N."/>
            <person name="Li L."/>
            <person name="Li J."/>
            <person name="Bolund L."/>
            <person name="Kristiansen K."/>
            <person name="Wong G.K."/>
            <person name="Olson M."/>
            <person name="Zhang X."/>
            <person name="Li S."/>
            <person name="Yang H."/>
            <person name="Wang J."/>
            <person name="Wang J."/>
        </authorList>
    </citation>
    <scope>NUCLEOTIDE SEQUENCE [LARGE SCALE GENOMIC DNA]</scope>
</reference>
<dbReference type="InterPro" id="IPR025875">
    <property type="entry name" value="Leu-rich_rpt_4"/>
</dbReference>
<evidence type="ECO:0000313" key="7">
    <source>
        <dbReference type="Ensembl" id="ENSAMEP00000029734.1"/>
    </source>
</evidence>
<evidence type="ECO:0000256" key="6">
    <source>
        <dbReference type="ARBA" id="ARBA00031020"/>
    </source>
</evidence>
<dbReference type="SUPFAM" id="SSF52058">
    <property type="entry name" value="L domain-like"/>
    <property type="match status" value="1"/>
</dbReference>
<evidence type="ECO:0000256" key="2">
    <source>
        <dbReference type="ARBA" id="ARBA00022614"/>
    </source>
</evidence>
<organism evidence="7 8">
    <name type="scientific">Ailuropoda melanoleuca</name>
    <name type="common">Giant panda</name>
    <dbReference type="NCBI Taxonomy" id="9646"/>
    <lineage>
        <taxon>Eukaryota</taxon>
        <taxon>Metazoa</taxon>
        <taxon>Chordata</taxon>
        <taxon>Craniata</taxon>
        <taxon>Vertebrata</taxon>
        <taxon>Euteleostomi</taxon>
        <taxon>Mammalia</taxon>
        <taxon>Eutheria</taxon>
        <taxon>Laurasiatheria</taxon>
        <taxon>Carnivora</taxon>
        <taxon>Caniformia</taxon>
        <taxon>Ursidae</taxon>
        <taxon>Ailuropoda</taxon>
    </lineage>
</organism>
<dbReference type="InterPro" id="IPR032675">
    <property type="entry name" value="LRR_dom_sf"/>
</dbReference>